<sequence length="857" mass="90884">MAQSVGDLVVSLDVDSTKFTEQLTIARNQIKGFGTDSDSATKQAVNAFTRQELAAQRAGISLGQYRAAMRTLPAQFTDIATQLAGGQSPWLILLQQGGQIKDSFGGLRPMFTGLLSTITPTALGVGVLAAAVGTLGYAYLKGQSLASDFNKSLVITGYRAGQTANNLLFIAETMEKSGASFTGGVDALNALAKAGANLGTQYQSVASSISALSAATGTKVEDLAAVFGKITSDPTSGLTAMAQQYGHVTAQQLDYVQSLQDAGKYTDALNYANGVASAGFAEMAGNVRNNMGSLETAAAAVGSAFKSMWNSLLDIGRAQSLQSQLADATDKLYDLDKALRSSSAQGQQRVGLENARDLARQQVASLTDQLHAEQRKTDEQQKQATLQQSSLLNQQHFQTLADAGLTKAEQRTQEEARLNEYIEERRKLGQALSNEEIAQIRKGIAEKYKDPKTPKTPGVKVSAGDQASDSAQGELIALQSQLDVLKQHTSVNDVISQQRKDLWQTEAQYSVIEQASQTRSLSAQEKSLLAHKDETLEYKRQLADLGDKVAAQQRLNALADQANKFAQQQSAKRAEIAAQEQGISQRQAERAATMQRLQEAYSYNPQALQSVLQEQQKTYDAEDALRSDWLAGAKAGWAEYQDDASNVFTSVQQIAQSAYSGLADQLTSLETTGKASFKNFTSSILKMIVEVINRLLVAYAIQAAMGWITGSAATGSAASAGAASGTGAMGLPTSYTGYDSGGFTGPGGKYEPAGVVHRGEFVFTKEATSRLGVSNLYSLMRGYATGGLVGGSMMTSSSGGGISVYAPVTIGQQGGDGSINTASTTNTANQLQGIIQTLLTDRLRKELSPGGILYKRG</sequence>
<dbReference type="NCBIfam" id="TIGR01541">
    <property type="entry name" value="tape_meas_lam_C"/>
    <property type="match status" value="1"/>
</dbReference>
<dbReference type="AlphaFoldDB" id="A0A1X1ET07"/>
<dbReference type="STRING" id="55209.HA50_07260"/>
<evidence type="ECO:0000256" key="1">
    <source>
        <dbReference type="SAM" id="MobiDB-lite"/>
    </source>
</evidence>
<evidence type="ECO:0000313" key="4">
    <source>
        <dbReference type="EMBL" id="ORM93150.1"/>
    </source>
</evidence>
<dbReference type="InterPro" id="IPR043680">
    <property type="entry name" value="GpH_LAMBDA"/>
</dbReference>
<feature type="region of interest" description="Disordered" evidence="1">
    <location>
        <begin position="445"/>
        <end position="465"/>
    </location>
</feature>
<keyword evidence="5" id="KW-1185">Reference proteome</keyword>
<proteinExistence type="inferred from homology"/>
<dbReference type="HAMAP" id="MF_04138">
    <property type="entry name" value="TMP_LAMBDA"/>
    <property type="match status" value="1"/>
</dbReference>
<dbReference type="InterPro" id="IPR006431">
    <property type="entry name" value="Phage_tape_meas_C"/>
</dbReference>
<feature type="compositionally biased region" description="Basic and acidic residues" evidence="1">
    <location>
        <begin position="370"/>
        <end position="381"/>
    </location>
</feature>
<dbReference type="OrthoDB" id="79849at2"/>
<dbReference type="EMBL" id="MLJI01000001">
    <property type="protein sequence ID" value="ORM93150.1"/>
    <property type="molecule type" value="Genomic_DNA"/>
</dbReference>
<reference evidence="4 5" key="1">
    <citation type="journal article" date="2017" name="Antonie Van Leeuwenhoek">
        <title>Phylogenomic resolution of the bacterial genus Pantoea and its relationship with Erwinia and Tatumella.</title>
        <authorList>
            <person name="Palmer M."/>
            <person name="Steenkamp E.T."/>
            <person name="Coetzee M.P."/>
            <person name="Chan W.Y."/>
            <person name="van Zyl E."/>
            <person name="De Maayer P."/>
            <person name="Coutinho T.A."/>
            <person name="Blom J."/>
            <person name="Smits T.H."/>
            <person name="Duffy B."/>
            <person name="Venter S.N."/>
        </authorList>
    </citation>
    <scope>NUCLEOTIDE SEQUENCE [LARGE SCALE GENOMIC DNA]</scope>
    <source>
        <strain evidence="4 5">LMG 2657</strain>
    </source>
</reference>
<gene>
    <name evidence="4" type="ORF">HA50_07260</name>
</gene>
<dbReference type="Pfam" id="PF06791">
    <property type="entry name" value="TMP_2"/>
    <property type="match status" value="1"/>
</dbReference>
<comment type="caution">
    <text evidence="4">The sequence shown here is derived from an EMBL/GenBank/DDBJ whole genome shotgun (WGS) entry which is preliminary data.</text>
</comment>
<protein>
    <submittedName>
        <fullName evidence="4">Phage tail tape measure protein</fullName>
    </submittedName>
</protein>
<name>A0A1X1ET07_PANCY</name>
<evidence type="ECO:0000259" key="3">
    <source>
        <dbReference type="Pfam" id="PF09718"/>
    </source>
</evidence>
<organism evidence="4 5">
    <name type="scientific">Pantoea cypripedii</name>
    <name type="common">Pectobacterium cypripedii</name>
    <name type="synonym">Erwinia cypripedii</name>
    <dbReference type="NCBI Taxonomy" id="55209"/>
    <lineage>
        <taxon>Bacteria</taxon>
        <taxon>Pseudomonadati</taxon>
        <taxon>Pseudomonadota</taxon>
        <taxon>Gammaproteobacteria</taxon>
        <taxon>Enterobacterales</taxon>
        <taxon>Erwiniaceae</taxon>
        <taxon>Pantoea</taxon>
    </lineage>
</organism>
<feature type="region of interest" description="Disordered" evidence="1">
    <location>
        <begin position="367"/>
        <end position="387"/>
    </location>
</feature>
<dbReference type="Proteomes" id="UP000193749">
    <property type="component" value="Unassembled WGS sequence"/>
</dbReference>
<evidence type="ECO:0000259" key="2">
    <source>
        <dbReference type="Pfam" id="PF06791"/>
    </source>
</evidence>
<dbReference type="RefSeq" id="WP_084873805.1">
    <property type="nucleotide sequence ID" value="NZ_JAGGMY010000001.1"/>
</dbReference>
<feature type="domain" description="Bacteriophage tail tape measure N-terminal" evidence="2">
    <location>
        <begin position="55"/>
        <end position="257"/>
    </location>
</feature>
<accession>A0A1X1ET07</accession>
<dbReference type="InterPro" id="IPR009628">
    <property type="entry name" value="Phage_tape_measure_N"/>
</dbReference>
<dbReference type="Pfam" id="PF09718">
    <property type="entry name" value="Tape_meas_lam_C"/>
    <property type="match status" value="1"/>
</dbReference>
<evidence type="ECO:0000313" key="5">
    <source>
        <dbReference type="Proteomes" id="UP000193749"/>
    </source>
</evidence>
<feature type="domain" description="Bacteriophage tail tape measure C-terminal" evidence="3">
    <location>
        <begin position="628"/>
        <end position="702"/>
    </location>
</feature>